<proteinExistence type="predicted"/>
<dbReference type="EMBL" id="CALLCH030000012">
    <property type="protein sequence ID" value="CAI4214876.1"/>
    <property type="molecule type" value="Genomic_DNA"/>
</dbReference>
<evidence type="ECO:0000256" key="1">
    <source>
        <dbReference type="ARBA" id="ARBA00022723"/>
    </source>
</evidence>
<keyword evidence="5" id="KW-0539">Nucleus</keyword>
<accession>A0A9P1H3T7</accession>
<evidence type="ECO:0000256" key="3">
    <source>
        <dbReference type="ARBA" id="ARBA00023015"/>
    </source>
</evidence>
<keyword evidence="7" id="KW-1185">Reference proteome</keyword>
<keyword evidence="2" id="KW-0862">Zinc</keyword>
<sequence>MSGLPSDELNFDLLGSLGVLSRNRITPALQPEQGSMESLLHAGMSQDNMTLGLDMANIDPSLGGTGVRSNEPDGSTLHDAVNRATLTLRGRHDEVPRSVTHRFPKLYSDDDLVRIISSYPRIMVQPGNYPPFVHHELYRCSTGDVPEPLAKAFCCIGAFYSSVPTSKNYVYTLLNEESGALVKEFMTRRLIQEYVRSNITGDSEEVNWRKWIVNETIRRTLFLANTINTLSCKTQRQDAYYFEPLDDNLIRNMTLPAPDSLWNASSRDEWLLAKAQLNTNNGPRSRPTVQQVLTRISSDGQGGAGSSGGVWGISFDEFDEFTKLIISTIRSPLAEE</sequence>
<dbReference type="PANTHER" id="PTHR47660:SF3">
    <property type="entry name" value="FINGER DOMAIN PROTEIN, PUTATIVE (AFU_ORTHOLOGUE AFUA_4G03310)-RELATED"/>
    <property type="match status" value="1"/>
</dbReference>
<comment type="caution">
    <text evidence="6">The sequence shown here is derived from an EMBL/GenBank/DDBJ whole genome shotgun (WGS) entry which is preliminary data.</text>
</comment>
<protein>
    <recommendedName>
        <fullName evidence="8">Transcription factor domain-containing protein</fullName>
    </recommendedName>
</protein>
<name>A0A9P1H3T7_9PEZI</name>
<gene>
    <name evidence="6" type="ORF">PPNO1_LOCUS4604</name>
</gene>
<dbReference type="GO" id="GO:0046872">
    <property type="term" value="F:metal ion binding"/>
    <property type="evidence" value="ECO:0007669"/>
    <property type="project" value="UniProtKB-KW"/>
</dbReference>
<keyword evidence="1" id="KW-0479">Metal-binding</keyword>
<evidence type="ECO:0000313" key="7">
    <source>
        <dbReference type="Proteomes" id="UP000838763"/>
    </source>
</evidence>
<dbReference type="AlphaFoldDB" id="A0A9P1H3T7"/>
<dbReference type="OrthoDB" id="5423818at2759"/>
<reference evidence="6" key="1">
    <citation type="submission" date="2022-11" db="EMBL/GenBank/DDBJ databases">
        <authorList>
            <person name="Scott C."/>
            <person name="Bruce N."/>
        </authorList>
    </citation>
    <scope>NUCLEOTIDE SEQUENCE</scope>
</reference>
<dbReference type="Proteomes" id="UP000838763">
    <property type="component" value="Unassembled WGS sequence"/>
</dbReference>
<evidence type="ECO:0000313" key="6">
    <source>
        <dbReference type="EMBL" id="CAI4214876.1"/>
    </source>
</evidence>
<evidence type="ECO:0000256" key="5">
    <source>
        <dbReference type="ARBA" id="ARBA00023242"/>
    </source>
</evidence>
<organism evidence="6 7">
    <name type="scientific">Parascedosporium putredinis</name>
    <dbReference type="NCBI Taxonomy" id="1442378"/>
    <lineage>
        <taxon>Eukaryota</taxon>
        <taxon>Fungi</taxon>
        <taxon>Dikarya</taxon>
        <taxon>Ascomycota</taxon>
        <taxon>Pezizomycotina</taxon>
        <taxon>Sordariomycetes</taxon>
        <taxon>Hypocreomycetidae</taxon>
        <taxon>Microascales</taxon>
        <taxon>Microascaceae</taxon>
        <taxon>Parascedosporium</taxon>
    </lineage>
</organism>
<dbReference type="PANTHER" id="PTHR47660">
    <property type="entry name" value="TRANSCRIPTION FACTOR WITH C2H2 AND ZN(2)-CYS(6) DNA BINDING DOMAIN (EUROFUNG)-RELATED-RELATED"/>
    <property type="match status" value="1"/>
</dbReference>
<evidence type="ECO:0000256" key="4">
    <source>
        <dbReference type="ARBA" id="ARBA00023163"/>
    </source>
</evidence>
<evidence type="ECO:0000256" key="2">
    <source>
        <dbReference type="ARBA" id="ARBA00022833"/>
    </source>
</evidence>
<evidence type="ECO:0008006" key="8">
    <source>
        <dbReference type="Google" id="ProtNLM"/>
    </source>
</evidence>
<keyword evidence="4" id="KW-0804">Transcription</keyword>
<keyword evidence="3" id="KW-0805">Transcription regulation</keyword>